<feature type="domain" description="Core-binding (CB)" evidence="7">
    <location>
        <begin position="82"/>
        <end position="162"/>
    </location>
</feature>
<dbReference type="Proteomes" id="UP000549113">
    <property type="component" value="Unassembled WGS sequence"/>
</dbReference>
<dbReference type="AlphaFoldDB" id="A0AA40SQ36"/>
<dbReference type="InterPro" id="IPR013762">
    <property type="entry name" value="Integrase-like_cat_sf"/>
</dbReference>
<dbReference type="InterPro" id="IPR011010">
    <property type="entry name" value="DNA_brk_join_enz"/>
</dbReference>
<keyword evidence="9" id="KW-1185">Reference proteome</keyword>
<dbReference type="CDD" id="cd01189">
    <property type="entry name" value="INT_ICEBs1_C_like"/>
    <property type="match status" value="1"/>
</dbReference>
<dbReference type="PROSITE" id="PS51900">
    <property type="entry name" value="CB"/>
    <property type="match status" value="1"/>
</dbReference>
<dbReference type="Gene3D" id="1.10.150.130">
    <property type="match status" value="1"/>
</dbReference>
<name>A0AA40SQ36_9MICO</name>
<reference evidence="8 9" key="1">
    <citation type="submission" date="2020-08" db="EMBL/GenBank/DDBJ databases">
        <title>Sequencing the genomes of 1000 actinobacteria strains.</title>
        <authorList>
            <person name="Klenk H.-P."/>
        </authorList>
    </citation>
    <scope>NUCLEOTIDE SEQUENCE [LARGE SCALE GENOMIC DNA]</scope>
    <source>
        <strain evidence="8 9">DSM 19600</strain>
    </source>
</reference>
<keyword evidence="4" id="KW-0233">DNA recombination</keyword>
<keyword evidence="3 5" id="KW-0238">DNA-binding</keyword>
<keyword evidence="2" id="KW-0229">DNA integration</keyword>
<evidence type="ECO:0000259" key="7">
    <source>
        <dbReference type="PROSITE" id="PS51900"/>
    </source>
</evidence>
<accession>A0AA40SQ36</accession>
<dbReference type="EMBL" id="JACIFH010000001">
    <property type="protein sequence ID" value="MBB4140318.1"/>
    <property type="molecule type" value="Genomic_DNA"/>
</dbReference>
<comment type="similarity">
    <text evidence="1">Belongs to the 'phage' integrase family.</text>
</comment>
<dbReference type="Pfam" id="PF00589">
    <property type="entry name" value="Phage_integrase"/>
    <property type="match status" value="1"/>
</dbReference>
<dbReference type="InterPro" id="IPR010998">
    <property type="entry name" value="Integrase_recombinase_N"/>
</dbReference>
<dbReference type="PANTHER" id="PTHR30629">
    <property type="entry name" value="PROPHAGE INTEGRASE"/>
    <property type="match status" value="1"/>
</dbReference>
<evidence type="ECO:0000313" key="9">
    <source>
        <dbReference type="Proteomes" id="UP000549113"/>
    </source>
</evidence>
<organism evidence="8 9">
    <name type="scientific">Microbacterium invictum</name>
    <dbReference type="NCBI Taxonomy" id="515415"/>
    <lineage>
        <taxon>Bacteria</taxon>
        <taxon>Bacillati</taxon>
        <taxon>Actinomycetota</taxon>
        <taxon>Actinomycetes</taxon>
        <taxon>Micrococcales</taxon>
        <taxon>Microbacteriaceae</taxon>
        <taxon>Microbacterium</taxon>
    </lineage>
</organism>
<evidence type="ECO:0000313" key="8">
    <source>
        <dbReference type="EMBL" id="MBB4140318.1"/>
    </source>
</evidence>
<evidence type="ECO:0000256" key="5">
    <source>
        <dbReference type="PROSITE-ProRule" id="PRU01248"/>
    </source>
</evidence>
<protein>
    <submittedName>
        <fullName evidence="8">Integrase</fullName>
    </submittedName>
</protein>
<feature type="domain" description="Tyr recombinase" evidence="6">
    <location>
        <begin position="183"/>
        <end position="372"/>
    </location>
</feature>
<dbReference type="SUPFAM" id="SSF56349">
    <property type="entry name" value="DNA breaking-rejoining enzymes"/>
    <property type="match status" value="1"/>
</dbReference>
<evidence type="ECO:0000256" key="3">
    <source>
        <dbReference type="ARBA" id="ARBA00023125"/>
    </source>
</evidence>
<dbReference type="Pfam" id="PF22022">
    <property type="entry name" value="Phage_int_M"/>
    <property type="match status" value="1"/>
</dbReference>
<evidence type="ECO:0000259" key="6">
    <source>
        <dbReference type="PROSITE" id="PS51898"/>
    </source>
</evidence>
<gene>
    <name evidence="8" type="ORF">BKA10_002112</name>
</gene>
<dbReference type="InterPro" id="IPR050808">
    <property type="entry name" value="Phage_Integrase"/>
</dbReference>
<dbReference type="InterPro" id="IPR044068">
    <property type="entry name" value="CB"/>
</dbReference>
<sequence>MTITLRLSLATSHRQVNAEVMGSIEPYETAAGRRYRVRYRKPDRSQTQKRGFRTKRDAEQYLATQEVAQMRGEWVDPRRSRVDVAIVAADWIAAQVHVKASTRSGYEYSLAKHILPRWGTTRVSDVSHGDVQRWATELSKTLGPSTLRQVVLVLGGIFKLAIRDGRLQSNPVADLRLPRITRDRRGYLTHEQVVELASQCGDYADLILTLAYTGLRWGELAALRRRSVDLQRNRIVVDEAVVDVRGELVWGTPKSHERRSVPVPQFLADRFIERVASRGQDDLIFTSALGVTMRNGNFRRRVFQPAVARCREADPTFPVITPHDLRHTAASLAVSAGAHVKAVQRMLGHASAAMTLDVYADLFDDDLNSVAAALGARALDAVAKMWPEDPVAPRTHA</sequence>
<dbReference type="GO" id="GO:0015074">
    <property type="term" value="P:DNA integration"/>
    <property type="evidence" value="ECO:0007669"/>
    <property type="project" value="UniProtKB-KW"/>
</dbReference>
<dbReference type="GO" id="GO:0003677">
    <property type="term" value="F:DNA binding"/>
    <property type="evidence" value="ECO:0007669"/>
    <property type="project" value="UniProtKB-UniRule"/>
</dbReference>
<evidence type="ECO:0000256" key="1">
    <source>
        <dbReference type="ARBA" id="ARBA00008857"/>
    </source>
</evidence>
<evidence type="ECO:0000256" key="4">
    <source>
        <dbReference type="ARBA" id="ARBA00023172"/>
    </source>
</evidence>
<proteinExistence type="inferred from homology"/>
<dbReference type="InterPro" id="IPR053876">
    <property type="entry name" value="Phage_int_M"/>
</dbReference>
<dbReference type="PROSITE" id="PS51898">
    <property type="entry name" value="TYR_RECOMBINASE"/>
    <property type="match status" value="1"/>
</dbReference>
<dbReference type="PANTHER" id="PTHR30629:SF2">
    <property type="entry name" value="PROPHAGE INTEGRASE INTS-RELATED"/>
    <property type="match status" value="1"/>
</dbReference>
<dbReference type="GO" id="GO:0006310">
    <property type="term" value="P:DNA recombination"/>
    <property type="evidence" value="ECO:0007669"/>
    <property type="project" value="UniProtKB-KW"/>
</dbReference>
<dbReference type="InterPro" id="IPR002104">
    <property type="entry name" value="Integrase_catalytic"/>
</dbReference>
<dbReference type="RefSeq" id="WP_338402348.1">
    <property type="nucleotide sequence ID" value="NZ_BAABCO010000002.1"/>
</dbReference>
<evidence type="ECO:0000256" key="2">
    <source>
        <dbReference type="ARBA" id="ARBA00022908"/>
    </source>
</evidence>
<comment type="caution">
    <text evidence="8">The sequence shown here is derived from an EMBL/GenBank/DDBJ whole genome shotgun (WGS) entry which is preliminary data.</text>
</comment>
<dbReference type="Gene3D" id="1.10.443.10">
    <property type="entry name" value="Intergrase catalytic core"/>
    <property type="match status" value="1"/>
</dbReference>